<dbReference type="RefSeq" id="WP_021434436.1">
    <property type="nucleotide sequence ID" value="NZ_AVNC01000022.1"/>
</dbReference>
<reference evidence="1 2" key="1">
    <citation type="submission" date="2013-06" db="EMBL/GenBank/DDBJ databases">
        <authorList>
            <person name="Walk S."/>
            <person name="Aronoff D."/>
            <person name="Young V.Y."/>
            <person name="Marsh J."/>
            <person name="Harrison L."/>
            <person name="Daugherty S.C."/>
            <person name="Shefchek K.A."/>
            <person name="Hine E.E."/>
            <person name="Tallon L.J."/>
            <person name="Sadzewicz L.K."/>
            <person name="Rasko D.A."/>
        </authorList>
    </citation>
    <scope>NUCLEOTIDE SEQUENCE [LARGE SCALE GENOMIC DNA]</scope>
    <source>
        <strain evidence="1 2">ATCC 638</strain>
    </source>
</reference>
<gene>
    <name evidence="1" type="ORF">C672_3511</name>
</gene>
<organism evidence="1 2">
    <name type="scientific">Paraclostridium bifermentans ATCC 638 = DSM 14991</name>
    <dbReference type="NCBI Taxonomy" id="1233171"/>
    <lineage>
        <taxon>Bacteria</taxon>
        <taxon>Bacillati</taxon>
        <taxon>Bacillota</taxon>
        <taxon>Clostridia</taxon>
        <taxon>Peptostreptococcales</taxon>
        <taxon>Peptostreptococcaceae</taxon>
        <taxon>Paraclostridium</taxon>
    </lineage>
</organism>
<comment type="caution">
    <text evidence="1">The sequence shown here is derived from an EMBL/GenBank/DDBJ whole genome shotgun (WGS) entry which is preliminary data.</text>
</comment>
<dbReference type="PATRIC" id="fig|1233171.3.peg.3379"/>
<evidence type="ECO:0000313" key="1">
    <source>
        <dbReference type="EMBL" id="EQK39968.1"/>
    </source>
</evidence>
<dbReference type="EMBL" id="AVNC01000022">
    <property type="protein sequence ID" value="EQK39968.1"/>
    <property type="molecule type" value="Genomic_DNA"/>
</dbReference>
<proteinExistence type="predicted"/>
<sequence>MENNKMNTIANIILKYEYNFDGRLKHGSKNKKSFSKDIISILRKDGVEEILEYYKNQFISSNNTNSSTQQRKDLYHIVSTLEGLV</sequence>
<accession>T4VEM0</accession>
<evidence type="ECO:0000313" key="2">
    <source>
        <dbReference type="Proteomes" id="UP000015688"/>
    </source>
</evidence>
<dbReference type="Proteomes" id="UP000015688">
    <property type="component" value="Unassembled WGS sequence"/>
</dbReference>
<protein>
    <submittedName>
        <fullName evidence="1">Uncharacterized protein</fullName>
    </submittedName>
</protein>
<dbReference type="AlphaFoldDB" id="T4VEM0"/>
<name>T4VEM0_PARBF</name>
<dbReference type="GeneID" id="67474440"/>